<dbReference type="Pfam" id="PF05035">
    <property type="entry name" value="DGOK"/>
    <property type="match status" value="1"/>
</dbReference>
<dbReference type="OrthoDB" id="256574at2"/>
<organism evidence="1 2">
    <name type="scientific">Izhakiella australiensis</name>
    <dbReference type="NCBI Taxonomy" id="1926881"/>
    <lineage>
        <taxon>Bacteria</taxon>
        <taxon>Pseudomonadati</taxon>
        <taxon>Pseudomonadota</taxon>
        <taxon>Gammaproteobacteria</taxon>
        <taxon>Enterobacterales</taxon>
        <taxon>Erwiniaceae</taxon>
        <taxon>Izhakiella</taxon>
    </lineage>
</organism>
<dbReference type="GO" id="GO:0034194">
    <property type="term" value="P:D-galactonate catabolic process"/>
    <property type="evidence" value="ECO:0007669"/>
    <property type="project" value="InterPro"/>
</dbReference>
<dbReference type="InterPro" id="IPR042258">
    <property type="entry name" value="DGOK_N"/>
</dbReference>
<evidence type="ECO:0000313" key="2">
    <source>
        <dbReference type="Proteomes" id="UP000190667"/>
    </source>
</evidence>
<keyword evidence="2" id="KW-1185">Reference proteome</keyword>
<sequence length="297" mass="31878">MNYIAVDWGTAHFRALSVRDGKVAASVEDHCGVGRCERAALPAILRQQLQRLEHGWDPQLPVMLCGMVGSNIGIADAGYLALPLDFSELLTRGQALPGILSNPLTLRPGICDRRVNEICRGEEMQLAGGLTLSDAQVFAVVGNHSKWMRVDRPRQRVASLTTLMTGELYQLALNHSVVGKGLPPQTASPAAFLAGVEVAQDVYRGSTTLISELFRCRGRYVLGVLDPASASSWLSGLLMGHEVLSGHPQTESVCFSGSATLLPLYRQVCEALDLPCTTLEAESALLAGLNAVFAEQV</sequence>
<dbReference type="Proteomes" id="UP000190667">
    <property type="component" value="Unassembled WGS sequence"/>
</dbReference>
<dbReference type="EMBL" id="MRUL01000001">
    <property type="protein sequence ID" value="OON42081.1"/>
    <property type="molecule type" value="Genomic_DNA"/>
</dbReference>
<dbReference type="STRING" id="1926881.BTJ39_02695"/>
<dbReference type="Gene3D" id="3.30.420.300">
    <property type="entry name" value="2-keto-3-deoxy-galactonokinase, substrate binding domain"/>
    <property type="match status" value="1"/>
</dbReference>
<accession>A0A1S8YSC3</accession>
<dbReference type="RefSeq" id="WP_078001110.1">
    <property type="nucleotide sequence ID" value="NZ_MRUL01000001.1"/>
</dbReference>
<evidence type="ECO:0000313" key="1">
    <source>
        <dbReference type="EMBL" id="OON42081.1"/>
    </source>
</evidence>
<dbReference type="InterPro" id="IPR042257">
    <property type="entry name" value="DGOK_C"/>
</dbReference>
<dbReference type="Gene3D" id="3.30.420.310">
    <property type="entry name" value="2-keto-3-deoxy-galactonokinase, C-terminal domain"/>
    <property type="match status" value="1"/>
</dbReference>
<dbReference type="GO" id="GO:0008671">
    <property type="term" value="F:2-dehydro-3-deoxygalactonokinase activity"/>
    <property type="evidence" value="ECO:0007669"/>
    <property type="project" value="InterPro"/>
</dbReference>
<comment type="caution">
    <text evidence="1">The sequence shown here is derived from an EMBL/GenBank/DDBJ whole genome shotgun (WGS) entry which is preliminary data.</text>
</comment>
<name>A0A1S8YSC3_9GAMM</name>
<protein>
    <submittedName>
        <fullName evidence="1">2-keto-3-deoxy-galactonokinase</fullName>
    </submittedName>
</protein>
<dbReference type="AlphaFoldDB" id="A0A1S8YSC3"/>
<reference evidence="1 2" key="1">
    <citation type="submission" date="2016-12" db="EMBL/GenBank/DDBJ databases">
        <title>Izhakiella australiana sp. nov. of genus Izhakiella isolated from Australian desert.</title>
        <authorList>
            <person name="Ji M."/>
        </authorList>
    </citation>
    <scope>NUCLEOTIDE SEQUENCE [LARGE SCALE GENOMIC DNA]</scope>
    <source>
        <strain evidence="1 2">D4N98</strain>
    </source>
</reference>
<proteinExistence type="predicted"/>
<keyword evidence="1" id="KW-0418">Kinase</keyword>
<gene>
    <name evidence="1" type="ORF">BTJ39_02695</name>
</gene>
<keyword evidence="1" id="KW-0808">Transferase</keyword>
<dbReference type="InterPro" id="IPR007729">
    <property type="entry name" value="DGOK"/>
</dbReference>